<dbReference type="PANTHER" id="PTHR43591">
    <property type="entry name" value="METHYLTRANSFERASE"/>
    <property type="match status" value="1"/>
</dbReference>
<dbReference type="EMBL" id="JAVRRL010000130">
    <property type="protein sequence ID" value="KAK5107271.1"/>
    <property type="molecule type" value="Genomic_DNA"/>
</dbReference>
<dbReference type="Gene3D" id="3.40.50.150">
    <property type="entry name" value="Vaccinia Virus protein VP39"/>
    <property type="match status" value="1"/>
</dbReference>
<dbReference type="Pfam" id="PF13489">
    <property type="entry name" value="Methyltransf_23"/>
    <property type="match status" value="1"/>
</dbReference>
<dbReference type="GO" id="GO:0008168">
    <property type="term" value="F:methyltransferase activity"/>
    <property type="evidence" value="ECO:0007669"/>
    <property type="project" value="TreeGrafter"/>
</dbReference>
<dbReference type="SUPFAM" id="SSF53335">
    <property type="entry name" value="S-adenosyl-L-methionine-dependent methyltransferases"/>
    <property type="match status" value="1"/>
</dbReference>
<dbReference type="AlphaFoldDB" id="A0AAN7TFN2"/>
<dbReference type="CDD" id="cd02440">
    <property type="entry name" value="AdoMet_MTases"/>
    <property type="match status" value="1"/>
</dbReference>
<dbReference type="InterPro" id="IPR029063">
    <property type="entry name" value="SAM-dependent_MTases_sf"/>
</dbReference>
<reference evidence="1" key="1">
    <citation type="submission" date="2023-08" db="EMBL/GenBank/DDBJ databases">
        <title>Black Yeasts Isolated from many extreme environments.</title>
        <authorList>
            <person name="Coleine C."/>
            <person name="Stajich J.E."/>
            <person name="Selbmann L."/>
        </authorList>
    </citation>
    <scope>NUCLEOTIDE SEQUENCE</scope>
    <source>
        <strain evidence="1">CCFEE 5401</strain>
    </source>
</reference>
<gene>
    <name evidence="1" type="ORF">LTR62_001587</name>
</gene>
<evidence type="ECO:0008006" key="3">
    <source>
        <dbReference type="Google" id="ProtNLM"/>
    </source>
</evidence>
<evidence type="ECO:0000313" key="2">
    <source>
        <dbReference type="Proteomes" id="UP001310890"/>
    </source>
</evidence>
<name>A0AAN7TFN2_9PEZI</name>
<sequence length="279" mass="31668">MAADDVADFEFDKVEVDETLSNSTKSVASGVDSGSTKERSYHNFAESVYPLPNDEAEQKRLELQHRIWQLSLRDHSHLAPLSCSPLSALDIGCGPGMWVLDFAHQYPDCKVTGMDLSSTWPDQSQIPANAEFKVGDFVARWTYLHRFDYIHSRAVGTGIKLWATLLHRCFENLEPGGWREFQEFQFPLITDDDTLELCPAFKSWALTWAMGMSKVGTNIDSVLQVPEMLRERGLLNVTHKSGKWPMGPWASKQGTRLDSEKQLGEMMEVVSDYLRMPKY</sequence>
<proteinExistence type="predicted"/>
<evidence type="ECO:0000313" key="1">
    <source>
        <dbReference type="EMBL" id="KAK5107271.1"/>
    </source>
</evidence>
<protein>
    <recommendedName>
        <fullName evidence="3">S-adenosyl-L-methionine-dependent methyltransferase</fullName>
    </recommendedName>
</protein>
<dbReference type="Proteomes" id="UP001310890">
    <property type="component" value="Unassembled WGS sequence"/>
</dbReference>
<dbReference type="PANTHER" id="PTHR43591:SF31">
    <property type="entry name" value="LAEA-LIKE, PUTATIVE (AFU_ORTHOLOGUE AFUA_8G01930)-RELATED"/>
    <property type="match status" value="1"/>
</dbReference>
<comment type="caution">
    <text evidence="1">The sequence shown here is derived from an EMBL/GenBank/DDBJ whole genome shotgun (WGS) entry which is preliminary data.</text>
</comment>
<accession>A0AAN7TFN2</accession>
<organism evidence="1 2">
    <name type="scientific">Meristemomyces frigidus</name>
    <dbReference type="NCBI Taxonomy" id="1508187"/>
    <lineage>
        <taxon>Eukaryota</taxon>
        <taxon>Fungi</taxon>
        <taxon>Dikarya</taxon>
        <taxon>Ascomycota</taxon>
        <taxon>Pezizomycotina</taxon>
        <taxon>Dothideomycetes</taxon>
        <taxon>Dothideomycetidae</taxon>
        <taxon>Mycosphaerellales</taxon>
        <taxon>Teratosphaeriaceae</taxon>
        <taxon>Meristemomyces</taxon>
    </lineage>
</organism>